<comment type="caution">
    <text evidence="2">The sequence shown here is derived from an EMBL/GenBank/DDBJ whole genome shotgun (WGS) entry which is preliminary data.</text>
</comment>
<gene>
    <name evidence="1" type="primary">thyX</name>
    <name evidence="2" type="ORF">DC28_08795</name>
</gene>
<dbReference type="GO" id="GO:0032259">
    <property type="term" value="P:methylation"/>
    <property type="evidence" value="ECO:0007669"/>
    <property type="project" value="UniProtKB-KW"/>
</dbReference>
<keyword evidence="1" id="KW-0489">Methyltransferase</keyword>
<dbReference type="Proteomes" id="UP000029692">
    <property type="component" value="Unassembled WGS sequence"/>
</dbReference>
<accession>A0A098QWH7</accession>
<evidence type="ECO:0000313" key="2">
    <source>
        <dbReference type="EMBL" id="KGE71901.1"/>
    </source>
</evidence>
<proteinExistence type="inferred from homology"/>
<dbReference type="InterPro" id="IPR036098">
    <property type="entry name" value="Thymidylate_synthase_ThyX_sf"/>
</dbReference>
<dbReference type="EMBL" id="JNUP01000064">
    <property type="protein sequence ID" value="KGE71901.1"/>
    <property type="molecule type" value="Genomic_DNA"/>
</dbReference>
<dbReference type="GO" id="GO:0050660">
    <property type="term" value="F:flavin adenine dinucleotide binding"/>
    <property type="evidence" value="ECO:0007669"/>
    <property type="project" value="UniProtKB-UniRule"/>
</dbReference>
<keyword evidence="1" id="KW-0808">Transferase</keyword>
<comment type="function">
    <text evidence="1">Catalyzes the reductive methylation of 2'-deoxyuridine-5'-monophosphate (dUMP) to 2'-deoxythymidine-5'-monophosphate (dTMP) while utilizing 5,10-methylenetetrahydrofolate (mTHF) as the methyl donor, and NADPH and FADH(2) as the reductant.</text>
</comment>
<dbReference type="PANTHER" id="PTHR34934:SF1">
    <property type="entry name" value="FLAVIN-DEPENDENT THYMIDYLATE SYNTHASE"/>
    <property type="match status" value="1"/>
</dbReference>
<dbReference type="AlphaFoldDB" id="A0A098QWH7"/>
<feature type="binding site" description="in other chain" evidence="1">
    <location>
        <position position="173"/>
    </location>
    <ligand>
        <name>dUMP</name>
        <dbReference type="ChEBI" id="CHEBI:246422"/>
        <note>ligand shared between dimeric partners</note>
    </ligand>
</feature>
<feature type="binding site" evidence="1">
    <location>
        <position position="100"/>
    </location>
    <ligand>
        <name>FAD</name>
        <dbReference type="ChEBI" id="CHEBI:57692"/>
        <note>ligand shared between neighboring subunits</note>
    </ligand>
</feature>
<reference evidence="2 3" key="1">
    <citation type="submission" date="2014-05" db="EMBL/GenBank/DDBJ databases">
        <title>De novo Genome Sequence of Spirocheata sp.</title>
        <authorList>
            <person name="Shivani Y."/>
            <person name="Subhash Y."/>
            <person name="Tushar L."/>
            <person name="Sasikala C."/>
            <person name="Ramana C.V."/>
        </authorList>
    </citation>
    <scope>NUCLEOTIDE SEQUENCE [LARGE SCALE GENOMIC DNA]</scope>
    <source>
        <strain evidence="2 3">JC230</strain>
    </source>
</reference>
<feature type="active site" description="Involved in ionization of N3 of dUMP, leading to its activation" evidence="1">
    <location>
        <position position="200"/>
    </location>
</feature>
<dbReference type="Gene3D" id="3.30.1360.170">
    <property type="match status" value="1"/>
</dbReference>
<keyword evidence="3" id="KW-1185">Reference proteome</keyword>
<dbReference type="GO" id="GO:0006235">
    <property type="term" value="P:dTTP biosynthetic process"/>
    <property type="evidence" value="ECO:0007669"/>
    <property type="project" value="UniProtKB-UniRule"/>
</dbReference>
<keyword evidence="1" id="KW-0545">Nucleotide biosynthesis</keyword>
<comment type="pathway">
    <text evidence="1">Pyrimidine metabolism; dTTP biosynthesis.</text>
</comment>
<evidence type="ECO:0000256" key="1">
    <source>
        <dbReference type="HAMAP-Rule" id="MF_01408"/>
    </source>
</evidence>
<feature type="binding site" evidence="1">
    <location>
        <begin position="92"/>
        <end position="94"/>
    </location>
    <ligand>
        <name>FAD</name>
        <dbReference type="ChEBI" id="CHEBI:57692"/>
        <note>ligand shared between neighboring subunits</note>
    </ligand>
</feature>
<comment type="catalytic activity">
    <reaction evidence="1">
        <text>dUMP + (6R)-5,10-methylene-5,6,7,8-tetrahydrofolate + NADPH + H(+) = dTMP + (6S)-5,6,7,8-tetrahydrofolate + NADP(+)</text>
        <dbReference type="Rhea" id="RHEA:29043"/>
        <dbReference type="ChEBI" id="CHEBI:15378"/>
        <dbReference type="ChEBI" id="CHEBI:15636"/>
        <dbReference type="ChEBI" id="CHEBI:57453"/>
        <dbReference type="ChEBI" id="CHEBI:57783"/>
        <dbReference type="ChEBI" id="CHEBI:58349"/>
        <dbReference type="ChEBI" id="CHEBI:63528"/>
        <dbReference type="ChEBI" id="CHEBI:246422"/>
        <dbReference type="EC" id="2.1.1.148"/>
    </reaction>
</comment>
<dbReference type="UniPathway" id="UPA00575"/>
<dbReference type="Pfam" id="PF02511">
    <property type="entry name" value="Thy1"/>
    <property type="match status" value="1"/>
</dbReference>
<name>A0A098QWH7_9SPIO</name>
<feature type="binding site" evidence="1">
    <location>
        <position position="200"/>
    </location>
    <ligand>
        <name>dUMP</name>
        <dbReference type="ChEBI" id="CHEBI:246422"/>
        <note>ligand shared between dimeric partners</note>
    </ligand>
</feature>
<sequence length="294" mass="33690">MAHTLVPEAEAILDKEYPVLDKGFIRLVDYLGSDQRIVQAARVSYGEGTKSYRQDQGLIDYLLRNEHTSPFEQVVLTFHAKMPVFVARQWVRHRTARLNEISGRYSIMKDEFYLPRGEHISLQSEDNKQGRSDEPVPPEVQERIRQSLESQQGAAYQAYQALIDQGLARELARINLPLSMYTEWYWQIDLHNLFHFLRLRMDNHAQYEIRAYAQTMFEIAKTVVPMACESFSTHRLGAVTFSAKEFAILQELVGIKGDSDASVPGALQSALEHSGLSSRERQRLALKLTTGRMT</sequence>
<feature type="binding site" evidence="1">
    <location>
        <position position="195"/>
    </location>
    <ligand>
        <name>FAD</name>
        <dbReference type="ChEBI" id="CHEBI:57692"/>
        <note>ligand shared between neighboring subunits</note>
    </ligand>
</feature>
<feature type="binding site" evidence="1">
    <location>
        <begin position="89"/>
        <end position="92"/>
    </location>
    <ligand>
        <name>dUMP</name>
        <dbReference type="ChEBI" id="CHEBI:246422"/>
        <note>ligand shared between dimeric partners</note>
    </ligand>
</feature>
<organism evidence="2 3">
    <name type="scientific">Spirochaeta lutea</name>
    <dbReference type="NCBI Taxonomy" id="1480694"/>
    <lineage>
        <taxon>Bacteria</taxon>
        <taxon>Pseudomonadati</taxon>
        <taxon>Spirochaetota</taxon>
        <taxon>Spirochaetia</taxon>
        <taxon>Spirochaetales</taxon>
        <taxon>Spirochaetaceae</taxon>
        <taxon>Spirochaeta</taxon>
    </lineage>
</organism>
<dbReference type="GO" id="GO:0004799">
    <property type="term" value="F:thymidylate synthase activity"/>
    <property type="evidence" value="ECO:0007669"/>
    <property type="project" value="TreeGrafter"/>
</dbReference>
<dbReference type="HAMAP" id="MF_01408">
    <property type="entry name" value="ThyX"/>
    <property type="match status" value="1"/>
</dbReference>
<evidence type="ECO:0000313" key="3">
    <source>
        <dbReference type="Proteomes" id="UP000029692"/>
    </source>
</evidence>
<keyword evidence="1" id="KW-0521">NADP</keyword>
<dbReference type="NCBIfam" id="TIGR02170">
    <property type="entry name" value="thyX"/>
    <property type="match status" value="1"/>
</dbReference>
<dbReference type="RefSeq" id="WP_037547754.1">
    <property type="nucleotide sequence ID" value="NZ_JNUP01000064.1"/>
</dbReference>
<dbReference type="STRING" id="1480694.DC28_08795"/>
<feature type="binding site" evidence="1">
    <location>
        <position position="69"/>
    </location>
    <ligand>
        <name>FAD</name>
        <dbReference type="ChEBI" id="CHEBI:57692"/>
        <note>ligand shared between neighboring subunits</note>
    </ligand>
</feature>
<keyword evidence="1" id="KW-0285">Flavoprotein</keyword>
<feature type="binding site" description="in other chain" evidence="1">
    <location>
        <begin position="100"/>
        <end position="104"/>
    </location>
    <ligand>
        <name>dUMP</name>
        <dbReference type="ChEBI" id="CHEBI:246422"/>
        <note>ligand shared between dimeric partners</note>
    </ligand>
</feature>
<dbReference type="PROSITE" id="PS51331">
    <property type="entry name" value="THYX"/>
    <property type="match status" value="1"/>
</dbReference>
<dbReference type="GO" id="GO:0070402">
    <property type="term" value="F:NADPH binding"/>
    <property type="evidence" value="ECO:0007669"/>
    <property type="project" value="TreeGrafter"/>
</dbReference>
<dbReference type="GO" id="GO:0006231">
    <property type="term" value="P:dTMP biosynthetic process"/>
    <property type="evidence" value="ECO:0007669"/>
    <property type="project" value="UniProtKB-UniRule"/>
</dbReference>
<dbReference type="PANTHER" id="PTHR34934">
    <property type="entry name" value="FLAVIN-DEPENDENT THYMIDYLATE SYNTHASE"/>
    <property type="match status" value="1"/>
</dbReference>
<feature type="binding site" evidence="1">
    <location>
        <begin position="189"/>
        <end position="191"/>
    </location>
    <ligand>
        <name>FAD</name>
        <dbReference type="ChEBI" id="CHEBI:57692"/>
        <note>ligand shared between neighboring subunits</note>
    </ligand>
</feature>
<dbReference type="InterPro" id="IPR003669">
    <property type="entry name" value="Thymidylate_synthase_ThyX"/>
</dbReference>
<dbReference type="CDD" id="cd20175">
    <property type="entry name" value="ThyX"/>
    <property type="match status" value="1"/>
</dbReference>
<protein>
    <recommendedName>
        <fullName evidence="1">Flavin-dependent thymidylate synthase</fullName>
        <shortName evidence="1">FDTS</shortName>
        <ecNumber evidence="1">2.1.1.148</ecNumber>
    </recommendedName>
    <alternativeName>
        <fullName evidence="1">FAD-dependent thymidylate synthase</fullName>
    </alternativeName>
    <alternativeName>
        <fullName evidence="1">Thymidylate synthase ThyX</fullName>
        <shortName evidence="1">TS</shortName>
        <shortName evidence="1">TSase</shortName>
    </alternativeName>
</protein>
<comment type="subunit">
    <text evidence="1">Homotetramer.</text>
</comment>
<dbReference type="eggNOG" id="COG1351">
    <property type="taxonomic scope" value="Bacteria"/>
</dbReference>
<keyword evidence="1" id="KW-0274">FAD</keyword>
<dbReference type="EC" id="2.1.1.148" evidence="1"/>
<dbReference type="OrthoDB" id="9774464at2"/>
<dbReference type="SUPFAM" id="SSF69796">
    <property type="entry name" value="Thymidylate synthase-complementing protein Thy1"/>
    <property type="match status" value="1"/>
</dbReference>
<comment type="similarity">
    <text evidence="1">Belongs to the thymidylate synthase ThyX family.</text>
</comment>
<comment type="cofactor">
    <cofactor evidence="1">
        <name>FAD</name>
        <dbReference type="ChEBI" id="CHEBI:57692"/>
    </cofactor>
    <text evidence="1">Binds 4 FAD per tetramer. Each FAD binding site is formed by three monomers.</text>
</comment>
<dbReference type="GO" id="GO:0050797">
    <property type="term" value="F:thymidylate synthase (FAD) activity"/>
    <property type="evidence" value="ECO:0007669"/>
    <property type="project" value="UniProtKB-UniRule"/>
</dbReference>